<protein>
    <recommendedName>
        <fullName evidence="1">DNA helicase Pif1-like 2B domain-containing protein</fullName>
    </recommendedName>
</protein>
<dbReference type="OrthoDB" id="6265497at2759"/>
<dbReference type="InterPro" id="IPR027417">
    <property type="entry name" value="P-loop_NTPase"/>
</dbReference>
<dbReference type="SUPFAM" id="SSF52540">
    <property type="entry name" value="P-loop containing nucleoside triphosphate hydrolases"/>
    <property type="match status" value="1"/>
</dbReference>
<dbReference type="PANTHER" id="PTHR23274:SF51">
    <property type="entry name" value="OS03G0423850 PROTEIN"/>
    <property type="match status" value="1"/>
</dbReference>
<name>A0A0L8GLU6_OCTBM</name>
<evidence type="ECO:0000313" key="2">
    <source>
        <dbReference type="EMBL" id="KOF77570.1"/>
    </source>
</evidence>
<dbReference type="GO" id="GO:0006260">
    <property type="term" value="P:DNA replication"/>
    <property type="evidence" value="ECO:0007669"/>
    <property type="project" value="TreeGrafter"/>
</dbReference>
<dbReference type="Pfam" id="PF21530">
    <property type="entry name" value="Pif1_2B_dom"/>
    <property type="match status" value="1"/>
</dbReference>
<dbReference type="InterPro" id="IPR049163">
    <property type="entry name" value="Pif1-like_2B_dom"/>
</dbReference>
<gene>
    <name evidence="2" type="ORF">OCBIM_22031965mg</name>
</gene>
<organism evidence="2">
    <name type="scientific">Octopus bimaculoides</name>
    <name type="common">California two-spotted octopus</name>
    <dbReference type="NCBI Taxonomy" id="37653"/>
    <lineage>
        <taxon>Eukaryota</taxon>
        <taxon>Metazoa</taxon>
        <taxon>Spiralia</taxon>
        <taxon>Lophotrochozoa</taxon>
        <taxon>Mollusca</taxon>
        <taxon>Cephalopoda</taxon>
        <taxon>Coleoidea</taxon>
        <taxon>Octopodiformes</taxon>
        <taxon>Octopoda</taxon>
        <taxon>Incirrata</taxon>
        <taxon>Octopodidae</taxon>
        <taxon>Octopus</taxon>
    </lineage>
</organism>
<accession>A0A0L8GLU6</accession>
<sequence>MNSNSMFEDTIDIHEVYICNNSLVSDIFDKCTAEEMKIRVILSPKNADCSVVNEEILSRLPTETKTYLSTDSVTSDNEEEAQNYPIEFINFLTLSGMPPHRLNLKLEALIMLLRNLSITQGIRNGTLGTISAPRDSIEASTISGSHSLTRVMIPRIKLTPSDTNIPFVLHRTQFPVRLSYFMTINKAQGQTFDRVGIHMLLLWPALRRFSRAV</sequence>
<dbReference type="GO" id="GO:0005657">
    <property type="term" value="C:replication fork"/>
    <property type="evidence" value="ECO:0007669"/>
    <property type="project" value="TreeGrafter"/>
</dbReference>
<reference evidence="2" key="1">
    <citation type="submission" date="2015-07" db="EMBL/GenBank/DDBJ databases">
        <title>MeaNS - Measles Nucleotide Surveillance Program.</title>
        <authorList>
            <person name="Tran T."/>
            <person name="Druce J."/>
        </authorList>
    </citation>
    <scope>NUCLEOTIDE SEQUENCE</scope>
    <source>
        <strain evidence="2">UCB-OBI-ISO-001</strain>
        <tissue evidence="2">Gonad</tissue>
    </source>
</reference>
<feature type="domain" description="DNA helicase Pif1-like 2B" evidence="1">
    <location>
        <begin position="87"/>
        <end position="130"/>
    </location>
</feature>
<dbReference type="PANTHER" id="PTHR23274">
    <property type="entry name" value="DNA HELICASE-RELATED"/>
    <property type="match status" value="1"/>
</dbReference>
<dbReference type="EMBL" id="KQ421389">
    <property type="protein sequence ID" value="KOF77570.1"/>
    <property type="molecule type" value="Genomic_DNA"/>
</dbReference>
<proteinExistence type="predicted"/>
<evidence type="ECO:0000259" key="1">
    <source>
        <dbReference type="Pfam" id="PF21530"/>
    </source>
</evidence>
<dbReference type="AlphaFoldDB" id="A0A0L8GLU6"/>